<feature type="region of interest" description="Disordered" evidence="1">
    <location>
        <begin position="1"/>
        <end position="24"/>
    </location>
</feature>
<name>A0AAV5GWJ6_9BASI</name>
<dbReference type="Proteomes" id="UP001342314">
    <property type="component" value="Unassembled WGS sequence"/>
</dbReference>
<keyword evidence="3" id="KW-1185">Reference proteome</keyword>
<evidence type="ECO:0000313" key="3">
    <source>
        <dbReference type="Proteomes" id="UP001342314"/>
    </source>
</evidence>
<sequence length="76" mass="8412">MPQKNAHNVYHGYDGLSKNPNVSPQMRQYGAEMKAQVSNQFHGQHGAYHNPSTGSQGKSNAMQGMQNAQPSGWQKR</sequence>
<gene>
    <name evidence="2" type="ORF">Rhopal_005992-T1</name>
</gene>
<evidence type="ECO:0000313" key="2">
    <source>
        <dbReference type="EMBL" id="GJN92948.1"/>
    </source>
</evidence>
<protein>
    <submittedName>
        <fullName evidence="2">Uncharacterized protein</fullName>
    </submittedName>
</protein>
<feature type="region of interest" description="Disordered" evidence="1">
    <location>
        <begin position="37"/>
        <end position="76"/>
    </location>
</feature>
<accession>A0AAV5GWJ6</accession>
<reference evidence="2 3" key="1">
    <citation type="submission" date="2021-12" db="EMBL/GenBank/DDBJ databases">
        <title>High titer production of polyol ester of fatty acids by Rhodotorula paludigena BS15 towards product separation-free biomass refinery.</title>
        <authorList>
            <person name="Mano J."/>
            <person name="Ono H."/>
            <person name="Tanaka T."/>
            <person name="Naito K."/>
            <person name="Sushida H."/>
            <person name="Ike M."/>
            <person name="Tokuyasu K."/>
            <person name="Kitaoka M."/>
        </authorList>
    </citation>
    <scope>NUCLEOTIDE SEQUENCE [LARGE SCALE GENOMIC DNA]</scope>
    <source>
        <strain evidence="2 3">BS15</strain>
    </source>
</reference>
<evidence type="ECO:0000256" key="1">
    <source>
        <dbReference type="SAM" id="MobiDB-lite"/>
    </source>
</evidence>
<comment type="caution">
    <text evidence="2">The sequence shown here is derived from an EMBL/GenBank/DDBJ whole genome shotgun (WGS) entry which is preliminary data.</text>
</comment>
<feature type="compositionally biased region" description="Polar residues" evidence="1">
    <location>
        <begin position="50"/>
        <end position="76"/>
    </location>
</feature>
<proteinExistence type="predicted"/>
<organism evidence="2 3">
    <name type="scientific">Rhodotorula paludigena</name>
    <dbReference type="NCBI Taxonomy" id="86838"/>
    <lineage>
        <taxon>Eukaryota</taxon>
        <taxon>Fungi</taxon>
        <taxon>Dikarya</taxon>
        <taxon>Basidiomycota</taxon>
        <taxon>Pucciniomycotina</taxon>
        <taxon>Microbotryomycetes</taxon>
        <taxon>Sporidiobolales</taxon>
        <taxon>Sporidiobolaceae</taxon>
        <taxon>Rhodotorula</taxon>
    </lineage>
</organism>
<dbReference type="AlphaFoldDB" id="A0AAV5GWJ6"/>
<dbReference type="EMBL" id="BQKY01000012">
    <property type="protein sequence ID" value="GJN92948.1"/>
    <property type="molecule type" value="Genomic_DNA"/>
</dbReference>